<organism evidence="1">
    <name type="scientific">Aspergillus arachidicola</name>
    <dbReference type="NCBI Taxonomy" id="656916"/>
    <lineage>
        <taxon>Eukaryota</taxon>
        <taxon>Fungi</taxon>
        <taxon>Dikarya</taxon>
        <taxon>Ascomycota</taxon>
        <taxon>Pezizomycotina</taxon>
        <taxon>Eurotiomycetes</taxon>
        <taxon>Eurotiomycetidae</taxon>
        <taxon>Eurotiales</taxon>
        <taxon>Aspergillaceae</taxon>
        <taxon>Aspergillus</taxon>
        <taxon>Aspergillus subgen. Circumdati</taxon>
    </lineage>
</organism>
<evidence type="ECO:0000313" key="1">
    <source>
        <dbReference type="EMBL" id="KAE8334497.1"/>
    </source>
</evidence>
<accession>A0A5N6XMM8</accession>
<protein>
    <submittedName>
        <fullName evidence="1">Uncharacterized protein</fullName>
    </submittedName>
</protein>
<dbReference type="OrthoDB" id="2262349at2759"/>
<dbReference type="Proteomes" id="UP000325558">
    <property type="component" value="Unassembled WGS sequence"/>
</dbReference>
<dbReference type="GO" id="GO:0009074">
    <property type="term" value="P:aromatic amino acid family catabolic process"/>
    <property type="evidence" value="ECO:0007669"/>
    <property type="project" value="TreeGrafter"/>
</dbReference>
<dbReference type="GO" id="GO:0005634">
    <property type="term" value="C:nucleus"/>
    <property type="evidence" value="ECO:0007669"/>
    <property type="project" value="TreeGrafter"/>
</dbReference>
<name>A0A5N6XMM8_9EURO</name>
<gene>
    <name evidence="1" type="ORF">BDV24DRAFT_170133</name>
</gene>
<dbReference type="InterPro" id="IPR052780">
    <property type="entry name" value="AAA_Catabolism_Regulators"/>
</dbReference>
<proteinExistence type="predicted"/>
<dbReference type="PANTHER" id="PTHR31644">
    <property type="entry name" value="TRANSCRIPTIONAL ACTIVATOR ARO80-RELATED"/>
    <property type="match status" value="1"/>
</dbReference>
<dbReference type="GO" id="GO:0045944">
    <property type="term" value="P:positive regulation of transcription by RNA polymerase II"/>
    <property type="evidence" value="ECO:0007669"/>
    <property type="project" value="TreeGrafter"/>
</dbReference>
<dbReference type="GO" id="GO:0000981">
    <property type="term" value="F:DNA-binding transcription factor activity, RNA polymerase II-specific"/>
    <property type="evidence" value="ECO:0007669"/>
    <property type="project" value="TreeGrafter"/>
</dbReference>
<dbReference type="AlphaFoldDB" id="A0A5N6XMM8"/>
<reference evidence="1" key="1">
    <citation type="submission" date="2019-04" db="EMBL/GenBank/DDBJ databases">
        <title>Friends and foes A comparative genomics study of 23 Aspergillus species from section Flavi.</title>
        <authorList>
            <consortium name="DOE Joint Genome Institute"/>
            <person name="Kjaerbolling I."/>
            <person name="Vesth T."/>
            <person name="Frisvad J.C."/>
            <person name="Nybo J.L."/>
            <person name="Theobald S."/>
            <person name="Kildgaard S."/>
            <person name="Isbrandt T."/>
            <person name="Kuo A."/>
            <person name="Sato A."/>
            <person name="Lyhne E.K."/>
            <person name="Kogle M.E."/>
            <person name="Wiebenga A."/>
            <person name="Kun R.S."/>
            <person name="Lubbers R.J."/>
            <person name="Makela M.R."/>
            <person name="Barry K."/>
            <person name="Chovatia M."/>
            <person name="Clum A."/>
            <person name="Daum C."/>
            <person name="Haridas S."/>
            <person name="He G."/>
            <person name="LaButti K."/>
            <person name="Lipzen A."/>
            <person name="Mondo S."/>
            <person name="Riley R."/>
            <person name="Salamov A."/>
            <person name="Simmons B.A."/>
            <person name="Magnuson J.K."/>
            <person name="Henrissat B."/>
            <person name="Mortensen U.H."/>
            <person name="Larsen T.O."/>
            <person name="Devries R.P."/>
            <person name="Grigoriev I.V."/>
            <person name="Machida M."/>
            <person name="Baker S.E."/>
            <person name="Andersen M.R."/>
        </authorList>
    </citation>
    <scope>NUCLEOTIDE SEQUENCE</scope>
    <source>
        <strain evidence="1">CBS 117612</strain>
    </source>
</reference>
<dbReference type="EMBL" id="ML737270">
    <property type="protein sequence ID" value="KAE8334497.1"/>
    <property type="molecule type" value="Genomic_DNA"/>
</dbReference>
<dbReference type="PANTHER" id="PTHR31644:SF4">
    <property type="entry name" value="ZN(II)2CYS6 TRANSCRIPTION FACTOR (EUROFUNG)"/>
    <property type="match status" value="1"/>
</dbReference>
<sequence>MSGFSSAESREGSQQPLAGVMSHEDILPSRIITPFSVWNSFACVQMGWLSAEEAMIFLLPESRTMVSRRSSGQVRANFIHTKLWERCQDLLLGILLGQGPKDITKTIGTIEALLLMVEWDSRSLNRGGAERQHREESLACELHLGIQAPTSRPGHERAFEDAEIGIDHPRGRGAQLFPSGDKIAPRHASHDPHIQKERFSRASLLLRIFKHQLAHRLGLTLDVSPFLDCTPPQSLEGTMPAQRLKMVTAWVDISLVERWATEYQMSSDGCSSQGTPTQLVTYAQLALA</sequence>